<dbReference type="Proteomes" id="UP000256964">
    <property type="component" value="Unassembled WGS sequence"/>
</dbReference>
<sequence length="299" mass="33891">MCMHSIEFLSQVMIHVYRSRSGRKRERRTRRAATGRHGSAHGRERERGDGDEDGDGDGETREGSRGGGGRRRTPQRRGEEKSPFQLSETAQEHKEAMWDAERAGGAGRRRKIGWEPNHIPKVRQGERKKGRAEETSDKRQGRERGGRMRAVGDTIGTVEREERRETRRRALYVGVCVCVCGYVGYVGYGTWDMGPGYVGYGIWDMWICGGYRTRNTKPSTPSTNAEHEHKKRKEGQRWGDGYVRSNGNGKSANNKQTDTHREADATIVHRQQATSNRRTVGWWDGGQASKKALEHGHET</sequence>
<feature type="compositionally biased region" description="Basic and acidic residues" evidence="1">
    <location>
        <begin position="90"/>
        <end position="102"/>
    </location>
</feature>
<evidence type="ECO:0000313" key="4">
    <source>
        <dbReference type="Proteomes" id="UP000256964"/>
    </source>
</evidence>
<reference evidence="3 4" key="1">
    <citation type="journal article" date="2018" name="Biotechnol. Biofuels">
        <title>Integrative visual omics of the white-rot fungus Polyporus brumalis exposes the biotechnological potential of its oxidative enzymes for delignifying raw plant biomass.</title>
        <authorList>
            <person name="Miyauchi S."/>
            <person name="Rancon A."/>
            <person name="Drula E."/>
            <person name="Hage H."/>
            <person name="Chaduli D."/>
            <person name="Favel A."/>
            <person name="Grisel S."/>
            <person name="Henrissat B."/>
            <person name="Herpoel-Gimbert I."/>
            <person name="Ruiz-Duenas F.J."/>
            <person name="Chevret D."/>
            <person name="Hainaut M."/>
            <person name="Lin J."/>
            <person name="Wang M."/>
            <person name="Pangilinan J."/>
            <person name="Lipzen A."/>
            <person name="Lesage-Meessen L."/>
            <person name="Navarro D."/>
            <person name="Riley R."/>
            <person name="Grigoriev I.V."/>
            <person name="Zhou S."/>
            <person name="Raouche S."/>
            <person name="Rosso M.N."/>
        </authorList>
    </citation>
    <scope>NUCLEOTIDE SEQUENCE [LARGE SCALE GENOMIC DNA]</scope>
    <source>
        <strain evidence="3 4">BRFM 1820</strain>
    </source>
</reference>
<dbReference type="AlphaFoldDB" id="A0A371DFR4"/>
<feature type="transmembrane region" description="Helical" evidence="2">
    <location>
        <begin position="170"/>
        <end position="188"/>
    </location>
</feature>
<evidence type="ECO:0000313" key="3">
    <source>
        <dbReference type="EMBL" id="RDX51374.1"/>
    </source>
</evidence>
<protein>
    <submittedName>
        <fullName evidence="3">Uncharacterized protein</fullName>
    </submittedName>
</protein>
<proteinExistence type="predicted"/>
<gene>
    <name evidence="3" type="ORF">OH76DRAFT_330019</name>
</gene>
<feature type="region of interest" description="Disordered" evidence="1">
    <location>
        <begin position="217"/>
        <end position="299"/>
    </location>
</feature>
<accession>A0A371DFR4</accession>
<feature type="compositionally biased region" description="Basic residues" evidence="1">
    <location>
        <begin position="19"/>
        <end position="40"/>
    </location>
</feature>
<feature type="compositionally biased region" description="Polar residues" evidence="1">
    <location>
        <begin position="245"/>
        <end position="256"/>
    </location>
</feature>
<keyword evidence="2" id="KW-0472">Membrane</keyword>
<feature type="compositionally biased region" description="Polar residues" evidence="1">
    <location>
        <begin position="269"/>
        <end position="278"/>
    </location>
</feature>
<evidence type="ECO:0000256" key="1">
    <source>
        <dbReference type="SAM" id="MobiDB-lite"/>
    </source>
</evidence>
<feature type="compositionally biased region" description="Basic and acidic residues" evidence="1">
    <location>
        <begin position="123"/>
        <end position="146"/>
    </location>
</feature>
<organism evidence="3 4">
    <name type="scientific">Lentinus brumalis</name>
    <dbReference type="NCBI Taxonomy" id="2498619"/>
    <lineage>
        <taxon>Eukaryota</taxon>
        <taxon>Fungi</taxon>
        <taxon>Dikarya</taxon>
        <taxon>Basidiomycota</taxon>
        <taxon>Agaricomycotina</taxon>
        <taxon>Agaricomycetes</taxon>
        <taxon>Polyporales</taxon>
        <taxon>Polyporaceae</taxon>
        <taxon>Lentinus</taxon>
    </lineage>
</organism>
<dbReference type="EMBL" id="KZ857395">
    <property type="protein sequence ID" value="RDX51374.1"/>
    <property type="molecule type" value="Genomic_DNA"/>
</dbReference>
<keyword evidence="2" id="KW-0812">Transmembrane</keyword>
<name>A0A371DFR4_9APHY</name>
<keyword evidence="2" id="KW-1133">Transmembrane helix</keyword>
<evidence type="ECO:0000256" key="2">
    <source>
        <dbReference type="SAM" id="Phobius"/>
    </source>
</evidence>
<keyword evidence="4" id="KW-1185">Reference proteome</keyword>
<feature type="region of interest" description="Disordered" evidence="1">
    <location>
        <begin position="19"/>
        <end position="155"/>
    </location>
</feature>